<evidence type="ECO:0000259" key="2">
    <source>
        <dbReference type="Pfam" id="PF20150"/>
    </source>
</evidence>
<dbReference type="EMBL" id="WUBL01000235">
    <property type="protein sequence ID" value="KAF2963075.1"/>
    <property type="molecule type" value="Genomic_DNA"/>
</dbReference>
<dbReference type="InterPro" id="IPR045518">
    <property type="entry name" value="2EXR"/>
</dbReference>
<dbReference type="InParanoid" id="A0A7C8MME9"/>
<reference evidence="3 4" key="1">
    <citation type="submission" date="2019-12" db="EMBL/GenBank/DDBJ databases">
        <title>Draft genome sequence of the ascomycete Xylaria multiplex DSM 110363.</title>
        <authorList>
            <person name="Buettner E."/>
            <person name="Kellner H."/>
        </authorList>
    </citation>
    <scope>NUCLEOTIDE SEQUENCE [LARGE SCALE GENOMIC DNA]</scope>
    <source>
        <strain evidence="3 4">DSM 110363</strain>
    </source>
</reference>
<dbReference type="OrthoDB" id="4686136at2759"/>
<gene>
    <name evidence="3" type="ORF">GQX73_g10501</name>
</gene>
<dbReference type="Pfam" id="PF20150">
    <property type="entry name" value="2EXR"/>
    <property type="match status" value="1"/>
</dbReference>
<protein>
    <recommendedName>
        <fullName evidence="2">2EXR domain-containing protein</fullName>
    </recommendedName>
</protein>
<feature type="domain" description="2EXR" evidence="2">
    <location>
        <begin position="13"/>
        <end position="132"/>
    </location>
</feature>
<name>A0A7C8MME9_9PEZI</name>
<feature type="transmembrane region" description="Helical" evidence="1">
    <location>
        <begin position="205"/>
        <end position="224"/>
    </location>
</feature>
<evidence type="ECO:0000313" key="3">
    <source>
        <dbReference type="EMBL" id="KAF2963075.1"/>
    </source>
</evidence>
<dbReference type="AlphaFoldDB" id="A0A7C8MME9"/>
<proteinExistence type="predicted"/>
<keyword evidence="1" id="KW-0812">Transmembrane</keyword>
<evidence type="ECO:0000256" key="1">
    <source>
        <dbReference type="SAM" id="Phobius"/>
    </source>
</evidence>
<accession>A0A7C8MME9</accession>
<keyword evidence="4" id="KW-1185">Reference proteome</keyword>
<keyword evidence="1" id="KW-1133">Transmembrane helix</keyword>
<comment type="caution">
    <text evidence="3">The sequence shown here is derived from an EMBL/GenBank/DDBJ whole genome shotgun (WGS) entry which is preliminary data.</text>
</comment>
<dbReference type="Proteomes" id="UP000481858">
    <property type="component" value="Unassembled WGS sequence"/>
</dbReference>
<evidence type="ECO:0000313" key="4">
    <source>
        <dbReference type="Proteomes" id="UP000481858"/>
    </source>
</evidence>
<keyword evidence="1" id="KW-0472">Membrane</keyword>
<sequence>MESTKQKEKLDEFHLFPTLPVELQLMIWEFSRINQNPIHHYLFIKRDEVRFYAAIDVEDGIVGISRPTSHAVIDDDMQLNHLGDKIRLTGNVRTAVRRLAYPYEVRLWGIDETIFTPDPEPAYTWVDFDKDVFILGSFGKPIEWYFRHCAWVFAPIIIREEGLVIGSDHWAHRIQQLGVYVYEKAIGLGDIDCGILSKLRKLRKVFLIASTTGLCGYFFHYVSLKWGTRLGLLPLDEVIEGLPPGVELAYVKDILTENRHLFETYRAKILRLFEDGDRECIDVEFVIDTSPQSPRRHMDGH</sequence>
<organism evidence="3 4">
    <name type="scientific">Xylaria multiplex</name>
    <dbReference type="NCBI Taxonomy" id="323545"/>
    <lineage>
        <taxon>Eukaryota</taxon>
        <taxon>Fungi</taxon>
        <taxon>Dikarya</taxon>
        <taxon>Ascomycota</taxon>
        <taxon>Pezizomycotina</taxon>
        <taxon>Sordariomycetes</taxon>
        <taxon>Xylariomycetidae</taxon>
        <taxon>Xylariales</taxon>
        <taxon>Xylariaceae</taxon>
        <taxon>Xylaria</taxon>
    </lineage>
</organism>